<accession>A0A426VCC7</accession>
<protein>
    <submittedName>
        <fullName evidence="1">Uncharacterized protein</fullName>
    </submittedName>
</protein>
<keyword evidence="2" id="KW-1185">Reference proteome</keyword>
<dbReference type="Proteomes" id="UP000269265">
    <property type="component" value="Unassembled WGS sequence"/>
</dbReference>
<dbReference type="Gene3D" id="2.40.160.170">
    <property type="match status" value="1"/>
</dbReference>
<dbReference type="OrthoDB" id="9154819at2"/>
<dbReference type="RefSeq" id="WP_125242905.1">
    <property type="nucleotide sequence ID" value="NZ_RSED01000006.1"/>
</dbReference>
<dbReference type="EMBL" id="RSED01000006">
    <property type="protein sequence ID" value="RRS04531.1"/>
    <property type="molecule type" value="Genomic_DNA"/>
</dbReference>
<proteinExistence type="predicted"/>
<reference evidence="1 2" key="1">
    <citation type="submission" date="2018-12" db="EMBL/GenBank/DDBJ databases">
        <title>The whole draft genome of Aquabacterium sp. SJQ9.</title>
        <authorList>
            <person name="Sun L."/>
            <person name="Gao X."/>
            <person name="Chen W."/>
            <person name="Huang K."/>
        </authorList>
    </citation>
    <scope>NUCLEOTIDE SEQUENCE [LARGE SCALE GENOMIC DNA]</scope>
    <source>
        <strain evidence="1 2">SJQ9</strain>
    </source>
</reference>
<gene>
    <name evidence="1" type="ORF">EIP75_08855</name>
</gene>
<organism evidence="1 2">
    <name type="scientific">Aquabacterium soli</name>
    <dbReference type="NCBI Taxonomy" id="2493092"/>
    <lineage>
        <taxon>Bacteria</taxon>
        <taxon>Pseudomonadati</taxon>
        <taxon>Pseudomonadota</taxon>
        <taxon>Betaproteobacteria</taxon>
        <taxon>Burkholderiales</taxon>
        <taxon>Aquabacterium</taxon>
    </lineage>
</organism>
<comment type="caution">
    <text evidence="1">The sequence shown here is derived from an EMBL/GenBank/DDBJ whole genome shotgun (WGS) entry which is preliminary data.</text>
</comment>
<sequence length="255" mass="27559">MLSAVRPLIPSLLGGLLAGVGMLAHAQMVPMPANIVTGHAVVRTATTTLTSDLATASIGLHMNRQGSRGAEGLALRDPATNNLWPHWEGRIGVVLDRPADPMSSSFVLAQPAYNGLKVYSLHVLSDYYFAGGFRATAGLVRGSSNMPWWPSDQQGATGLNLSMQRLDTLSSPTQDHALDDANRTSPYLGAGYSTRLNGVRTDSAWRFNADLGLISINSNNIDRISRMLQGDEGVENIIRELRLRPVIKFSVNYAF</sequence>
<evidence type="ECO:0000313" key="2">
    <source>
        <dbReference type="Proteomes" id="UP000269265"/>
    </source>
</evidence>
<evidence type="ECO:0000313" key="1">
    <source>
        <dbReference type="EMBL" id="RRS04531.1"/>
    </source>
</evidence>
<dbReference type="AlphaFoldDB" id="A0A426VCC7"/>
<name>A0A426VCC7_9BURK</name>